<comment type="caution">
    <text evidence="1">The sequence shown here is derived from an EMBL/GenBank/DDBJ whole genome shotgun (WGS) entry which is preliminary data.</text>
</comment>
<name>A0ACB7VL03_DIOAL</name>
<keyword evidence="2" id="KW-1185">Reference proteome</keyword>
<dbReference type="EMBL" id="CM037018">
    <property type="protein sequence ID" value="KAH7674808.1"/>
    <property type="molecule type" value="Genomic_DNA"/>
</dbReference>
<proteinExistence type="predicted"/>
<evidence type="ECO:0000313" key="2">
    <source>
        <dbReference type="Proteomes" id="UP000827976"/>
    </source>
</evidence>
<protein>
    <submittedName>
        <fullName evidence="1">Zinc finger RING/FYVE/PHD-type protein</fullName>
    </submittedName>
</protein>
<reference evidence="2" key="1">
    <citation type="journal article" date="2022" name="Nat. Commun.">
        <title>Chromosome evolution and the genetic basis of agronomically important traits in greater yam.</title>
        <authorList>
            <person name="Bredeson J.V."/>
            <person name="Lyons J.B."/>
            <person name="Oniyinde I.O."/>
            <person name="Okereke N.R."/>
            <person name="Kolade O."/>
            <person name="Nnabue I."/>
            <person name="Nwadili C.O."/>
            <person name="Hribova E."/>
            <person name="Parker M."/>
            <person name="Nwogha J."/>
            <person name="Shu S."/>
            <person name="Carlson J."/>
            <person name="Kariba R."/>
            <person name="Muthemba S."/>
            <person name="Knop K."/>
            <person name="Barton G.J."/>
            <person name="Sherwood A.V."/>
            <person name="Lopez-Montes A."/>
            <person name="Asiedu R."/>
            <person name="Jamnadass R."/>
            <person name="Muchugi A."/>
            <person name="Goodstein D."/>
            <person name="Egesi C.N."/>
            <person name="Featherston J."/>
            <person name="Asfaw A."/>
            <person name="Simpson G.G."/>
            <person name="Dolezel J."/>
            <person name="Hendre P.S."/>
            <person name="Van Deynze A."/>
            <person name="Kumar P.L."/>
            <person name="Obidiegwu J.E."/>
            <person name="Bhattacharjee R."/>
            <person name="Rokhsar D.S."/>
        </authorList>
    </citation>
    <scope>NUCLEOTIDE SEQUENCE [LARGE SCALE GENOMIC DNA]</scope>
    <source>
        <strain evidence="2">cv. TDa95/00328</strain>
    </source>
</reference>
<organism evidence="1 2">
    <name type="scientific">Dioscorea alata</name>
    <name type="common">Purple yam</name>
    <dbReference type="NCBI Taxonomy" id="55571"/>
    <lineage>
        <taxon>Eukaryota</taxon>
        <taxon>Viridiplantae</taxon>
        <taxon>Streptophyta</taxon>
        <taxon>Embryophyta</taxon>
        <taxon>Tracheophyta</taxon>
        <taxon>Spermatophyta</taxon>
        <taxon>Magnoliopsida</taxon>
        <taxon>Liliopsida</taxon>
        <taxon>Dioscoreales</taxon>
        <taxon>Dioscoreaceae</taxon>
        <taxon>Dioscorea</taxon>
    </lineage>
</organism>
<gene>
    <name evidence="1" type="ORF">IHE45_08G097100</name>
</gene>
<accession>A0ACB7VL03</accession>
<dbReference type="Proteomes" id="UP000827976">
    <property type="component" value="Chromosome 8"/>
</dbReference>
<sequence>MASRTPSRRVIQSCSFDLKDGGLTINWEDVICPICLDFPHNGVLLQCSSYEKGCRPFICDTDGTHSNCLERFKCAYGMPNVAKCSSVNNGTSEQSIQAVEPSLEDPPTCPLCRGNVTGWVVVDEARVHLNMKKRCCEEKQCSYIGNYMELQKHIKLKHPHSRPSEVDPARQLDWENFQQSSEIVDVLSIIHSEVPRGVVLGDYVIEYGDVETSDEYEDAPPNKGNWWTACIMCQVFDKKTSRNRRRSRARANAGRSSRLSSSSSSDDVFRTSVEIENYRYDGMDDEFMGRVVGAAVSRGSEMHHRYRGRRSRMVLDD</sequence>
<evidence type="ECO:0000313" key="1">
    <source>
        <dbReference type="EMBL" id="KAH7674808.1"/>
    </source>
</evidence>